<keyword evidence="9" id="KW-1185">Reference proteome</keyword>
<evidence type="ECO:0000256" key="2">
    <source>
        <dbReference type="ARBA" id="ARBA00023015"/>
    </source>
</evidence>
<dbReference type="Gene3D" id="4.10.280.10">
    <property type="entry name" value="Helix-loop-helix DNA-binding domain"/>
    <property type="match status" value="1"/>
</dbReference>
<organism evidence="8 9">
    <name type="scientific">Morella rubra</name>
    <name type="common">Chinese bayberry</name>
    <dbReference type="NCBI Taxonomy" id="262757"/>
    <lineage>
        <taxon>Eukaryota</taxon>
        <taxon>Viridiplantae</taxon>
        <taxon>Streptophyta</taxon>
        <taxon>Embryophyta</taxon>
        <taxon>Tracheophyta</taxon>
        <taxon>Spermatophyta</taxon>
        <taxon>Magnoliopsida</taxon>
        <taxon>eudicotyledons</taxon>
        <taxon>Gunneridae</taxon>
        <taxon>Pentapetalae</taxon>
        <taxon>rosids</taxon>
        <taxon>fabids</taxon>
        <taxon>Fagales</taxon>
        <taxon>Myricaceae</taxon>
        <taxon>Morella</taxon>
    </lineage>
</organism>
<keyword evidence="5" id="KW-0539">Nucleus</keyword>
<dbReference type="PROSITE" id="PS50888">
    <property type="entry name" value="BHLH"/>
    <property type="match status" value="1"/>
</dbReference>
<name>A0A6A1VVM0_9ROSI</name>
<keyword evidence="2" id="KW-0805">Transcription regulation</keyword>
<dbReference type="InterPro" id="IPR036638">
    <property type="entry name" value="HLH_DNA-bd_sf"/>
</dbReference>
<evidence type="ECO:0000256" key="5">
    <source>
        <dbReference type="ARBA" id="ARBA00023242"/>
    </source>
</evidence>
<feature type="domain" description="BHLH" evidence="7">
    <location>
        <begin position="232"/>
        <end position="281"/>
    </location>
</feature>
<evidence type="ECO:0000256" key="3">
    <source>
        <dbReference type="ARBA" id="ARBA00023125"/>
    </source>
</evidence>
<dbReference type="EMBL" id="RXIC02000022">
    <property type="protein sequence ID" value="KAB1216785.1"/>
    <property type="molecule type" value="Genomic_DNA"/>
</dbReference>
<dbReference type="GO" id="GO:0005634">
    <property type="term" value="C:nucleus"/>
    <property type="evidence" value="ECO:0007669"/>
    <property type="project" value="UniProtKB-SubCell"/>
</dbReference>
<dbReference type="InterPro" id="IPR011598">
    <property type="entry name" value="bHLH_dom"/>
</dbReference>
<accession>A0A6A1VVM0</accession>
<dbReference type="GO" id="GO:0003677">
    <property type="term" value="F:DNA binding"/>
    <property type="evidence" value="ECO:0007669"/>
    <property type="project" value="UniProtKB-KW"/>
</dbReference>
<keyword evidence="4" id="KW-0804">Transcription</keyword>
<proteinExistence type="predicted"/>
<dbReference type="CDD" id="cd11445">
    <property type="entry name" value="bHLH_AtPIF_like"/>
    <property type="match status" value="1"/>
</dbReference>
<dbReference type="InterPro" id="IPR047265">
    <property type="entry name" value="PIF1-like_bHLH"/>
</dbReference>
<dbReference type="SMART" id="SM00353">
    <property type="entry name" value="HLH"/>
    <property type="match status" value="1"/>
</dbReference>
<evidence type="ECO:0000313" key="9">
    <source>
        <dbReference type="Proteomes" id="UP000516437"/>
    </source>
</evidence>
<sequence length="436" mass="47274">MSQYGVPNWINLRHQRQEQVEGEGGNRSSHVHNEQSHHSTAPLVHMSNYEVAELTWENGQLAMHGLGGFLSTTSTKPTWSTAGDTLESIVHQATCNKQDATSANIASINGASSGRKWVNESSGQVQGVPELTRKRIRSDSEPCNGRNCCGSLCGDIVDLSACASAAPSASTATVSRDNDTTMMTCTSFGSTRSLKTKTTDEDSSCHGGSGNPDEDREKNNETGRSQSTRRNRVAATHNQSERRRRDRINQKMKTLQKLVPNATKTDKATMLDEVIEYLKQLQAQVQMMSMRSMAPQMVLPLGMQQHLQMSLLARMGMGVGVGMSMGMLDVVNSMARSVPQTLPSLIHPGSVTATAPTFVSSAIVVPPLIPTHPPAQAKPNLGNNTLAPFPDPYGAYLAQSMNMDLYNKMSALYRQQVNQTTQAMSSPSQSPHVQSS</sequence>
<evidence type="ECO:0000256" key="6">
    <source>
        <dbReference type="SAM" id="MobiDB-lite"/>
    </source>
</evidence>
<feature type="region of interest" description="Disordered" evidence="6">
    <location>
        <begin position="1"/>
        <end position="40"/>
    </location>
</feature>
<dbReference type="GO" id="GO:0046983">
    <property type="term" value="F:protein dimerization activity"/>
    <property type="evidence" value="ECO:0007669"/>
    <property type="project" value="InterPro"/>
</dbReference>
<dbReference type="PANTHER" id="PTHR45855:SF12">
    <property type="entry name" value="TRANSCRIPTION FACTOR PIF7-LIKE ISOFORM X1"/>
    <property type="match status" value="1"/>
</dbReference>
<evidence type="ECO:0000259" key="7">
    <source>
        <dbReference type="PROSITE" id="PS50888"/>
    </source>
</evidence>
<keyword evidence="3" id="KW-0238">DNA-binding</keyword>
<reference evidence="8 9" key="1">
    <citation type="journal article" date="2019" name="Plant Biotechnol. J.">
        <title>The red bayberry genome and genetic basis of sex determination.</title>
        <authorList>
            <person name="Jia H.M."/>
            <person name="Jia H.J."/>
            <person name="Cai Q.L."/>
            <person name="Wang Y."/>
            <person name="Zhao H.B."/>
            <person name="Yang W.F."/>
            <person name="Wang G.Y."/>
            <person name="Li Y.H."/>
            <person name="Zhan D.L."/>
            <person name="Shen Y.T."/>
            <person name="Niu Q.F."/>
            <person name="Chang L."/>
            <person name="Qiu J."/>
            <person name="Zhao L."/>
            <person name="Xie H.B."/>
            <person name="Fu W.Y."/>
            <person name="Jin J."/>
            <person name="Li X.W."/>
            <person name="Jiao Y."/>
            <person name="Zhou C.C."/>
            <person name="Tu T."/>
            <person name="Chai C.Y."/>
            <person name="Gao J.L."/>
            <person name="Fan L.J."/>
            <person name="van de Weg E."/>
            <person name="Wang J.Y."/>
            <person name="Gao Z.S."/>
        </authorList>
    </citation>
    <scope>NUCLEOTIDE SEQUENCE [LARGE SCALE GENOMIC DNA]</scope>
    <source>
        <tissue evidence="8">Leaves</tissue>
    </source>
</reference>
<gene>
    <name evidence="8" type="ORF">CJ030_MR4G020641</name>
</gene>
<feature type="region of interest" description="Disordered" evidence="6">
    <location>
        <begin position="191"/>
        <end position="252"/>
    </location>
</feature>
<protein>
    <submittedName>
        <fullName evidence="8">Transcription factor UNE10</fullName>
    </submittedName>
</protein>
<dbReference type="OrthoDB" id="71302at2759"/>
<comment type="caution">
    <text evidence="8">The sequence shown here is derived from an EMBL/GenBank/DDBJ whole genome shotgun (WGS) entry which is preliminary data.</text>
</comment>
<dbReference type="AlphaFoldDB" id="A0A6A1VVM0"/>
<dbReference type="Pfam" id="PF00010">
    <property type="entry name" value="HLH"/>
    <property type="match status" value="1"/>
</dbReference>
<dbReference type="Proteomes" id="UP000516437">
    <property type="component" value="Chromosome 4"/>
</dbReference>
<dbReference type="PANTHER" id="PTHR45855">
    <property type="entry name" value="TRANSCRIPTION FACTOR PIF1-RELATED"/>
    <property type="match status" value="1"/>
</dbReference>
<evidence type="ECO:0000313" key="8">
    <source>
        <dbReference type="EMBL" id="KAB1216785.1"/>
    </source>
</evidence>
<evidence type="ECO:0000256" key="4">
    <source>
        <dbReference type="ARBA" id="ARBA00023163"/>
    </source>
</evidence>
<evidence type="ECO:0000256" key="1">
    <source>
        <dbReference type="ARBA" id="ARBA00004123"/>
    </source>
</evidence>
<dbReference type="InterPro" id="IPR031066">
    <property type="entry name" value="bHLH_ALC-like_plant"/>
</dbReference>
<comment type="subcellular location">
    <subcellularLocation>
        <location evidence="1">Nucleus</location>
    </subcellularLocation>
</comment>
<dbReference type="SUPFAM" id="SSF47459">
    <property type="entry name" value="HLH, helix-loop-helix DNA-binding domain"/>
    <property type="match status" value="1"/>
</dbReference>
<feature type="compositionally biased region" description="Basic and acidic residues" evidence="6">
    <location>
        <begin position="239"/>
        <end position="249"/>
    </location>
</feature>